<dbReference type="GO" id="GO:0009239">
    <property type="term" value="P:enterobactin biosynthetic process"/>
    <property type="evidence" value="ECO:0007669"/>
    <property type="project" value="TreeGrafter"/>
</dbReference>
<dbReference type="Gene3D" id="3.30.559.30">
    <property type="entry name" value="Nonribosomal peptide synthetase, condensation domain"/>
    <property type="match status" value="2"/>
</dbReference>
<dbReference type="FunFam" id="3.30.559.10:FF:000012">
    <property type="entry name" value="Non-ribosomal peptide synthetase"/>
    <property type="match status" value="1"/>
</dbReference>
<reference evidence="5 6" key="1">
    <citation type="submission" date="2020-05" db="EMBL/GenBank/DDBJ databases">
        <authorList>
            <person name="Whitworth D."/>
        </authorList>
    </citation>
    <scope>NUCLEOTIDE SEQUENCE [LARGE SCALE GENOMIC DNA]</scope>
    <source>
        <strain evidence="5 6">AB043B</strain>
    </source>
</reference>
<comment type="cofactor">
    <cofactor evidence="1">
        <name>pantetheine 4'-phosphate</name>
        <dbReference type="ChEBI" id="CHEBI:47942"/>
    </cofactor>
</comment>
<dbReference type="InterPro" id="IPR000873">
    <property type="entry name" value="AMP-dep_synth/lig_dom"/>
</dbReference>
<dbReference type="InterPro" id="IPR025110">
    <property type="entry name" value="AMP-bd_C"/>
</dbReference>
<dbReference type="InterPro" id="IPR009081">
    <property type="entry name" value="PP-bd_ACP"/>
</dbReference>
<dbReference type="EMBL" id="JABFJV010000282">
    <property type="protein sequence ID" value="NOK38068.1"/>
    <property type="molecule type" value="Genomic_DNA"/>
</dbReference>
<dbReference type="NCBIfam" id="TIGR01733">
    <property type="entry name" value="AA-adenyl-dom"/>
    <property type="match status" value="1"/>
</dbReference>
<dbReference type="Gene3D" id="2.30.38.10">
    <property type="entry name" value="Luciferase, Domain 3"/>
    <property type="match status" value="1"/>
</dbReference>
<dbReference type="PANTHER" id="PTHR45527:SF1">
    <property type="entry name" value="FATTY ACID SYNTHASE"/>
    <property type="match status" value="1"/>
</dbReference>
<proteinExistence type="predicted"/>
<dbReference type="Gene3D" id="1.10.1200.10">
    <property type="entry name" value="ACP-like"/>
    <property type="match status" value="2"/>
</dbReference>
<dbReference type="InterPro" id="IPR020845">
    <property type="entry name" value="AMP-binding_CS"/>
</dbReference>
<keyword evidence="6" id="KW-1185">Reference proteome</keyword>
<dbReference type="InterPro" id="IPR006162">
    <property type="entry name" value="Ppantetheine_attach_site"/>
</dbReference>
<evidence type="ECO:0000259" key="4">
    <source>
        <dbReference type="PROSITE" id="PS50075"/>
    </source>
</evidence>
<keyword evidence="2" id="KW-0596">Phosphopantetheine</keyword>
<dbReference type="PANTHER" id="PTHR45527">
    <property type="entry name" value="NONRIBOSOMAL PEPTIDE SYNTHETASE"/>
    <property type="match status" value="1"/>
</dbReference>
<evidence type="ECO:0000256" key="1">
    <source>
        <dbReference type="ARBA" id="ARBA00001957"/>
    </source>
</evidence>
<dbReference type="InterPro" id="IPR001031">
    <property type="entry name" value="Thioesterase"/>
</dbReference>
<dbReference type="RefSeq" id="WP_171437823.1">
    <property type="nucleotide sequence ID" value="NZ_JABFJV010000282.1"/>
</dbReference>
<dbReference type="SUPFAM" id="SSF53474">
    <property type="entry name" value="alpha/beta-Hydrolases"/>
    <property type="match status" value="1"/>
</dbReference>
<feature type="non-terminal residue" evidence="5">
    <location>
        <position position="1"/>
    </location>
</feature>
<dbReference type="Gene3D" id="3.30.300.30">
    <property type="match status" value="1"/>
</dbReference>
<protein>
    <submittedName>
        <fullName evidence="5">Amino acid adenylation domain-containing protein</fullName>
    </submittedName>
</protein>
<dbReference type="SUPFAM" id="SSF47336">
    <property type="entry name" value="ACP-like"/>
    <property type="match status" value="2"/>
</dbReference>
<gene>
    <name evidence="5" type="ORF">HMI49_33195</name>
</gene>
<dbReference type="GO" id="GO:0043041">
    <property type="term" value="P:amino acid activation for nonribosomal peptide biosynthetic process"/>
    <property type="evidence" value="ECO:0007669"/>
    <property type="project" value="TreeGrafter"/>
</dbReference>
<evidence type="ECO:0000313" key="5">
    <source>
        <dbReference type="EMBL" id="NOK38068.1"/>
    </source>
</evidence>
<dbReference type="CDD" id="cd05930">
    <property type="entry name" value="A_NRPS"/>
    <property type="match status" value="1"/>
</dbReference>
<dbReference type="Pfam" id="PF00550">
    <property type="entry name" value="PP-binding"/>
    <property type="match status" value="2"/>
</dbReference>
<dbReference type="FunFam" id="3.40.50.980:FF:000001">
    <property type="entry name" value="Non-ribosomal peptide synthetase"/>
    <property type="match status" value="1"/>
</dbReference>
<dbReference type="Gene3D" id="3.30.559.10">
    <property type="entry name" value="Chloramphenicol acetyltransferase-like domain"/>
    <property type="match status" value="2"/>
</dbReference>
<evidence type="ECO:0000313" key="6">
    <source>
        <dbReference type="Proteomes" id="UP000563426"/>
    </source>
</evidence>
<dbReference type="GO" id="GO:0047527">
    <property type="term" value="F:2,3-dihydroxybenzoate-serine ligase activity"/>
    <property type="evidence" value="ECO:0007669"/>
    <property type="project" value="TreeGrafter"/>
</dbReference>
<dbReference type="Gene3D" id="3.40.50.980">
    <property type="match status" value="2"/>
</dbReference>
<name>A0A7Y4KQM8_9BACT</name>
<dbReference type="CDD" id="cd19531">
    <property type="entry name" value="LCL_NRPS-like"/>
    <property type="match status" value="2"/>
</dbReference>
<keyword evidence="3" id="KW-0597">Phosphoprotein</keyword>
<dbReference type="InterPro" id="IPR036736">
    <property type="entry name" value="ACP-like_sf"/>
</dbReference>
<dbReference type="Proteomes" id="UP000563426">
    <property type="component" value="Unassembled WGS sequence"/>
</dbReference>
<dbReference type="GO" id="GO:0009366">
    <property type="term" value="C:enterobactin synthetase complex"/>
    <property type="evidence" value="ECO:0007669"/>
    <property type="project" value="TreeGrafter"/>
</dbReference>
<dbReference type="Pfam" id="PF00501">
    <property type="entry name" value="AMP-binding"/>
    <property type="match status" value="1"/>
</dbReference>
<dbReference type="Pfam" id="PF00668">
    <property type="entry name" value="Condensation"/>
    <property type="match status" value="2"/>
</dbReference>
<dbReference type="InterPro" id="IPR045851">
    <property type="entry name" value="AMP-bd_C_sf"/>
</dbReference>
<dbReference type="SMART" id="SM00824">
    <property type="entry name" value="PKS_TE"/>
    <property type="match status" value="1"/>
</dbReference>
<organism evidence="5 6">
    <name type="scientific">Corallococcus exercitus</name>
    <dbReference type="NCBI Taxonomy" id="2316736"/>
    <lineage>
        <taxon>Bacteria</taxon>
        <taxon>Pseudomonadati</taxon>
        <taxon>Myxococcota</taxon>
        <taxon>Myxococcia</taxon>
        <taxon>Myxococcales</taxon>
        <taxon>Cystobacterineae</taxon>
        <taxon>Myxococcaceae</taxon>
        <taxon>Corallococcus</taxon>
    </lineage>
</organism>
<dbReference type="InterPro" id="IPR020806">
    <property type="entry name" value="PKS_PP-bd"/>
</dbReference>
<evidence type="ECO:0000256" key="3">
    <source>
        <dbReference type="ARBA" id="ARBA00022553"/>
    </source>
</evidence>
<dbReference type="InterPro" id="IPR023213">
    <property type="entry name" value="CAT-like_dom_sf"/>
</dbReference>
<dbReference type="InterPro" id="IPR010071">
    <property type="entry name" value="AA_adenyl_dom"/>
</dbReference>
<feature type="domain" description="Carrier" evidence="4">
    <location>
        <begin position="1313"/>
        <end position="1388"/>
    </location>
</feature>
<dbReference type="FunFam" id="2.30.38.10:FF:000001">
    <property type="entry name" value="Non-ribosomal peptide synthetase PvdI"/>
    <property type="match status" value="1"/>
</dbReference>
<dbReference type="FunFam" id="3.30.300.30:FF:000010">
    <property type="entry name" value="Enterobactin synthetase component F"/>
    <property type="match status" value="1"/>
</dbReference>
<dbReference type="GO" id="GO:0031177">
    <property type="term" value="F:phosphopantetheine binding"/>
    <property type="evidence" value="ECO:0007669"/>
    <property type="project" value="InterPro"/>
</dbReference>
<dbReference type="InterPro" id="IPR020802">
    <property type="entry name" value="TesA-like"/>
</dbReference>
<dbReference type="GO" id="GO:0072330">
    <property type="term" value="P:monocarboxylic acid biosynthetic process"/>
    <property type="evidence" value="ECO:0007669"/>
    <property type="project" value="UniProtKB-ARBA"/>
</dbReference>
<dbReference type="PROSITE" id="PS00012">
    <property type="entry name" value="PHOSPHOPANTETHEINE"/>
    <property type="match status" value="1"/>
</dbReference>
<dbReference type="PROSITE" id="PS00455">
    <property type="entry name" value="AMP_BINDING"/>
    <property type="match status" value="1"/>
</dbReference>
<dbReference type="FunFam" id="1.10.1200.10:FF:000016">
    <property type="entry name" value="Non-ribosomal peptide synthase"/>
    <property type="match status" value="2"/>
</dbReference>
<accession>A0A7Y4KQM8</accession>
<feature type="domain" description="Carrier" evidence="4">
    <location>
        <begin position="761"/>
        <end position="836"/>
    </location>
</feature>
<sequence length="1631" mass="179463">LELPTDKPRPAVSTQRGDTVPVHLPLALSERVEALARQEGATPFMVLLAAFQTVLHRYSGQDDVLVGTPIANRRHAETEGLIGFFVNTLVLRGSFGARTTFRELLAQVRTTTLGAYEHQDIPFERLVESLQSTRDLGRMPLFQVMFALQNAPVPELSLPGLTVRPAALAERTTSQFDLSLDLDRRDDGFHGKLEYATDLFERPTMARLLTHLRVLLETVLTQPDAPLSSLSLVSTEERQQLLGELAGGVSSFDGDGTLHGRFEEQVARTPDADAVVFGETTLSFQQLNARANQLAWHLRSLGVGPEVPVGLCLERSAESVIALLAVNKAGGAFVPLDPSAPAARKSLLLKNCGASVLVTTQALQEAWGPDVPHLVRLDAEPVRLSDRFTENPPPSSGADNLAYVIYTSGSTGTPKGVMVRHRSLLHLRHALLRTAYAGQPPGLRVSINAPLFFDASIEQVLQLLDGHCVCPVPDDLRLEPERMLEWLERTRVDALDCTPAQLKLLLDAGMLERPRLPSLMLVGGEALDEVMWRRLAETSRTRAFNAYGPTECTVDATVWDVQGTSHALPVIGRPLDNLRAYILDERQELVPFGLPGELCFAGDGVARGYLGRPHLTAERFMPDPFGTEPGARLYRTGDKARWREDGTLEFMGRLDFQVKLRGHRIELGEIESTLRAHPGIRDAVALVREDVPGDARLVAYVTPEVDTAPLREHLHRHLPEYMVPAALLALPVLPLTPNGKVDRKALPVPDASRLPARISEPPVTPTEERLAALWEELLRVPGVGRHDNFFELGGHSLLATQVVARVRARFGVELAVRALFETPTVAGLARRLPDAAPTPTLPPLTRTQGEALAPLSFAQQRLWFIDQLEPGSPLYNMPFALRLTGALDVSALQRAFDALAQRHETLRTTFESHDGTPRQRIHAAPTGTLRMEDLEALPANEREAEVWRRADADALRPFDLGTGPLARFTLLRLDATEHVLLLCTHHTVSDGWSFGVLVRELVALYAAFRQDQPSPLPELPVQYADFSRWQATWMEGGVLEGQLDWWKRQLEGAPHALALPTDRPRPPRRSAHGARLPVQLSPALSDAVEALAKREGVTPFMVLLAAFQLLLSRYAGQDDVLVGTPIANRRHAETEGLIGFFVNTLVLRARFAADTSFRKVLAQVRATTLGAYEHQDLPFERLVEALQPERDLGRTPLFQALFALHNTPEPEAVLPGLTLQAVESISTTAKFDLDLALTRLPDGFQGALTYSTDLFEAATVQRLMERWSTLLETILAAPDAPLDRASLLTEEELRRMHVPEAPASPPSDATDVAPRDDLERELVALWEELLDVRPIGVTRPFFELGGHSLLAVKLMARIRERFHRELPLAALFQAPTVETLARLLQQAPTVFSPLVPIQREGTQRPFFCVHPVGGNVLAYAALAKQLGPDQPFYGLQSQGLDGSRPPLDTVEAMAALYVAAVRTVQPRGPYRLGGWSMGGVVAFEMARQLQARGETVELVALIDPSPATDDRVSLDVDDARQVAALFQLDQGQLASPEASTASGRTLLQVFTHNLRALKVHRPGTFTGRVLLLQAGDGRPARDDGWSGHVHGELTREVLPGTHYTLLRAPHVQRLAERLAEALQRAARDTSR</sequence>
<dbReference type="SUPFAM" id="SSF56801">
    <property type="entry name" value="Acetyl-CoA synthetase-like"/>
    <property type="match status" value="1"/>
</dbReference>
<dbReference type="InterPro" id="IPR029058">
    <property type="entry name" value="AB_hydrolase_fold"/>
</dbReference>
<dbReference type="SUPFAM" id="SSF52777">
    <property type="entry name" value="CoA-dependent acyltransferases"/>
    <property type="match status" value="3"/>
</dbReference>
<dbReference type="Pfam" id="PF00975">
    <property type="entry name" value="Thioesterase"/>
    <property type="match status" value="1"/>
</dbReference>
<dbReference type="SMART" id="SM00823">
    <property type="entry name" value="PKS_PP"/>
    <property type="match status" value="2"/>
</dbReference>
<evidence type="ECO:0000256" key="2">
    <source>
        <dbReference type="ARBA" id="ARBA00022450"/>
    </source>
</evidence>
<dbReference type="Pfam" id="PF13193">
    <property type="entry name" value="AMP-binding_C"/>
    <property type="match status" value="1"/>
</dbReference>
<dbReference type="GO" id="GO:0005829">
    <property type="term" value="C:cytosol"/>
    <property type="evidence" value="ECO:0007669"/>
    <property type="project" value="TreeGrafter"/>
</dbReference>
<dbReference type="Gene3D" id="3.40.50.1820">
    <property type="entry name" value="alpha/beta hydrolase"/>
    <property type="match status" value="1"/>
</dbReference>
<dbReference type="InterPro" id="IPR001242">
    <property type="entry name" value="Condensation_dom"/>
</dbReference>
<comment type="caution">
    <text evidence="5">The sequence shown here is derived from an EMBL/GenBank/DDBJ whole genome shotgun (WGS) entry which is preliminary data.</text>
</comment>
<dbReference type="PROSITE" id="PS50075">
    <property type="entry name" value="CARRIER"/>
    <property type="match status" value="2"/>
</dbReference>